<organism evidence="1 2">
    <name type="scientific">Granulicella cerasi</name>
    <dbReference type="NCBI Taxonomy" id="741063"/>
    <lineage>
        <taxon>Bacteria</taxon>
        <taxon>Pseudomonadati</taxon>
        <taxon>Acidobacteriota</taxon>
        <taxon>Terriglobia</taxon>
        <taxon>Terriglobales</taxon>
        <taxon>Acidobacteriaceae</taxon>
        <taxon>Granulicella</taxon>
    </lineage>
</organism>
<sequence>MNPSQLRRALLQVFLLPIVALLLLASVFIWQTVAGVRSVEHIQRADRNISYSSAVMLHMTEEETALRGFQITGNEIFLQPYTFASAPWRVISKLCATAFVGSILTRAPSTTSKPPTPRGALA</sequence>
<dbReference type="Proteomes" id="UP001596391">
    <property type="component" value="Unassembled WGS sequence"/>
</dbReference>
<accession>A0ABW1Z7E4</accession>
<evidence type="ECO:0000313" key="1">
    <source>
        <dbReference type="EMBL" id="MFC6644063.1"/>
    </source>
</evidence>
<dbReference type="EMBL" id="JBHSWI010000001">
    <property type="protein sequence ID" value="MFC6644063.1"/>
    <property type="molecule type" value="Genomic_DNA"/>
</dbReference>
<evidence type="ECO:0000313" key="2">
    <source>
        <dbReference type="Proteomes" id="UP001596391"/>
    </source>
</evidence>
<keyword evidence="2" id="KW-1185">Reference proteome</keyword>
<name>A0ABW1Z7E4_9BACT</name>
<reference evidence="2" key="1">
    <citation type="journal article" date="2019" name="Int. J. Syst. Evol. Microbiol.">
        <title>The Global Catalogue of Microorganisms (GCM) 10K type strain sequencing project: providing services to taxonomists for standard genome sequencing and annotation.</title>
        <authorList>
            <consortium name="The Broad Institute Genomics Platform"/>
            <consortium name="The Broad Institute Genome Sequencing Center for Infectious Disease"/>
            <person name="Wu L."/>
            <person name="Ma J."/>
        </authorList>
    </citation>
    <scope>NUCLEOTIDE SEQUENCE [LARGE SCALE GENOMIC DNA]</scope>
    <source>
        <strain evidence="2">CGMCC 1.16026</strain>
    </source>
</reference>
<dbReference type="RefSeq" id="WP_390233383.1">
    <property type="nucleotide sequence ID" value="NZ_JBHSWI010000001.1"/>
</dbReference>
<gene>
    <name evidence="1" type="ORF">ACFQBQ_00320</name>
</gene>
<proteinExistence type="predicted"/>
<protein>
    <submittedName>
        <fullName evidence="1">Uncharacterized protein</fullName>
    </submittedName>
</protein>
<comment type="caution">
    <text evidence="1">The sequence shown here is derived from an EMBL/GenBank/DDBJ whole genome shotgun (WGS) entry which is preliminary data.</text>
</comment>